<keyword evidence="1" id="KW-0732">Signal</keyword>
<dbReference type="EMBL" id="JBIAPK010000006">
    <property type="protein sequence ID" value="MFF3341323.1"/>
    <property type="molecule type" value="Genomic_DNA"/>
</dbReference>
<evidence type="ECO:0000313" key="4">
    <source>
        <dbReference type="Proteomes" id="UP001601976"/>
    </source>
</evidence>
<feature type="domain" description="Thioredoxin-like fold" evidence="2">
    <location>
        <begin position="57"/>
        <end position="222"/>
    </location>
</feature>
<sequence length="248" mass="26459">MKNARGLAATTVAGIAVLMVAGCAPKAQSTEEKGAGPPRPVPYAGVEDLPEKLAADGTTIVVGDPAAATTVRLYEDPRCPVVEEFEATGAPALREMTLRREAKTEYTFASFRDDRVGGDGSKRAVNALRAALDESKFTEYHAVLFENMAENELAGGYTTASLLELAGQVEGLRSKTFDSAVATMKYKDFVTASEKTYEAADADDPRGPGTPTVAINGTRITDDLYGRLFEKESFDQLLNSAHNQPQTG</sequence>
<reference evidence="3 4" key="1">
    <citation type="submission" date="2024-10" db="EMBL/GenBank/DDBJ databases">
        <title>The Natural Products Discovery Center: Release of the First 8490 Sequenced Strains for Exploring Actinobacteria Biosynthetic Diversity.</title>
        <authorList>
            <person name="Kalkreuter E."/>
            <person name="Kautsar S.A."/>
            <person name="Yang D."/>
            <person name="Bader C.D."/>
            <person name="Teijaro C.N."/>
            <person name="Fluegel L."/>
            <person name="Davis C.M."/>
            <person name="Simpson J.R."/>
            <person name="Lauterbach L."/>
            <person name="Steele A.D."/>
            <person name="Gui C."/>
            <person name="Meng S."/>
            <person name="Li G."/>
            <person name="Viehrig K."/>
            <person name="Ye F."/>
            <person name="Su P."/>
            <person name="Kiefer A.F."/>
            <person name="Nichols A."/>
            <person name="Cepeda A.J."/>
            <person name="Yan W."/>
            <person name="Fan B."/>
            <person name="Jiang Y."/>
            <person name="Adhikari A."/>
            <person name="Zheng C.-J."/>
            <person name="Schuster L."/>
            <person name="Cowan T.M."/>
            <person name="Smanski M.J."/>
            <person name="Chevrette M.G."/>
            <person name="De Carvalho L.P.S."/>
            <person name="Shen B."/>
        </authorList>
    </citation>
    <scope>NUCLEOTIDE SEQUENCE [LARGE SCALE GENOMIC DNA]</scope>
    <source>
        <strain evidence="3 4">NPDC003029</strain>
    </source>
</reference>
<dbReference type="Pfam" id="PF13462">
    <property type="entry name" value="Thioredoxin_4"/>
    <property type="match status" value="1"/>
</dbReference>
<evidence type="ECO:0000259" key="2">
    <source>
        <dbReference type="Pfam" id="PF13462"/>
    </source>
</evidence>
<dbReference type="InterPro" id="IPR036249">
    <property type="entry name" value="Thioredoxin-like_sf"/>
</dbReference>
<feature type="signal peptide" evidence="1">
    <location>
        <begin position="1"/>
        <end position="29"/>
    </location>
</feature>
<dbReference type="PROSITE" id="PS51257">
    <property type="entry name" value="PROKAR_LIPOPROTEIN"/>
    <property type="match status" value="1"/>
</dbReference>
<dbReference type="Gene3D" id="3.40.30.10">
    <property type="entry name" value="Glutaredoxin"/>
    <property type="match status" value="1"/>
</dbReference>
<proteinExistence type="predicted"/>
<feature type="chain" id="PRO_5045733993" evidence="1">
    <location>
        <begin position="30"/>
        <end position="248"/>
    </location>
</feature>
<dbReference type="InterPro" id="IPR012336">
    <property type="entry name" value="Thioredoxin-like_fold"/>
</dbReference>
<dbReference type="SUPFAM" id="SSF52833">
    <property type="entry name" value="Thioredoxin-like"/>
    <property type="match status" value="1"/>
</dbReference>
<keyword evidence="4" id="KW-1185">Reference proteome</keyword>
<dbReference type="RefSeq" id="WP_387896497.1">
    <property type="nucleotide sequence ID" value="NZ_JBIAPK010000006.1"/>
</dbReference>
<dbReference type="Proteomes" id="UP001601976">
    <property type="component" value="Unassembled WGS sequence"/>
</dbReference>
<comment type="caution">
    <text evidence="3">The sequence shown here is derived from an EMBL/GenBank/DDBJ whole genome shotgun (WGS) entry which is preliminary data.</text>
</comment>
<name>A0ABW6RIE8_9ACTN</name>
<accession>A0ABW6RIE8</accession>
<evidence type="ECO:0000256" key="1">
    <source>
        <dbReference type="SAM" id="SignalP"/>
    </source>
</evidence>
<gene>
    <name evidence="3" type="ORF">ACFYWW_21720</name>
</gene>
<evidence type="ECO:0000313" key="3">
    <source>
        <dbReference type="EMBL" id="MFF3341323.1"/>
    </source>
</evidence>
<organism evidence="3 4">
    <name type="scientific">Streptomyces flavidovirens</name>
    <dbReference type="NCBI Taxonomy" id="67298"/>
    <lineage>
        <taxon>Bacteria</taxon>
        <taxon>Bacillati</taxon>
        <taxon>Actinomycetota</taxon>
        <taxon>Actinomycetes</taxon>
        <taxon>Kitasatosporales</taxon>
        <taxon>Streptomycetaceae</taxon>
        <taxon>Streptomyces</taxon>
    </lineage>
</organism>
<protein>
    <submittedName>
        <fullName evidence="3">Thioredoxin domain-containing protein</fullName>
    </submittedName>
</protein>